<dbReference type="CDD" id="cd02570">
    <property type="entry name" value="PseudoU_synth_EcTruA"/>
    <property type="match status" value="1"/>
</dbReference>
<comment type="caution">
    <text evidence="9">The sequence shown here is derived from an EMBL/GenBank/DDBJ whole genome shotgun (WGS) entry which is preliminary data.</text>
</comment>
<dbReference type="AlphaFoldDB" id="A0A3D8TS16"/>
<feature type="domain" description="Pseudouridine synthase I TruA alpha/beta" evidence="8">
    <location>
        <begin position="6"/>
        <end position="105"/>
    </location>
</feature>
<dbReference type="EC" id="5.4.99.12" evidence="4"/>
<dbReference type="GO" id="GO:0003723">
    <property type="term" value="F:RNA binding"/>
    <property type="evidence" value="ECO:0007669"/>
    <property type="project" value="InterPro"/>
</dbReference>
<dbReference type="HAMAP" id="MF_00171">
    <property type="entry name" value="TruA"/>
    <property type="match status" value="1"/>
</dbReference>
<evidence type="ECO:0000256" key="2">
    <source>
        <dbReference type="ARBA" id="ARBA00022694"/>
    </source>
</evidence>
<evidence type="ECO:0000256" key="4">
    <source>
        <dbReference type="HAMAP-Rule" id="MF_00171"/>
    </source>
</evidence>
<evidence type="ECO:0000256" key="1">
    <source>
        <dbReference type="ARBA" id="ARBA00009375"/>
    </source>
</evidence>
<dbReference type="EMBL" id="LARY01000002">
    <property type="protein sequence ID" value="RDX01467.1"/>
    <property type="molecule type" value="Genomic_DNA"/>
</dbReference>
<dbReference type="InterPro" id="IPR020103">
    <property type="entry name" value="PsdUridine_synth_cat_dom_sf"/>
</dbReference>
<comment type="caution">
    <text evidence="4">Lacks conserved residue(s) required for the propagation of feature annotation.</text>
</comment>
<comment type="similarity">
    <text evidence="1 4 7">Belongs to the tRNA pseudouridine synthase TruA family.</text>
</comment>
<protein>
    <recommendedName>
        <fullName evidence="4">tRNA pseudouridine synthase A</fullName>
        <ecNumber evidence="4">5.4.99.12</ecNumber>
    </recommendedName>
    <alternativeName>
        <fullName evidence="4">tRNA pseudouridine(38-40) synthase</fullName>
    </alternativeName>
    <alternativeName>
        <fullName evidence="4">tRNA pseudouridylate synthase I</fullName>
    </alternativeName>
    <alternativeName>
        <fullName evidence="4">tRNA-uridine isomerase I</fullName>
    </alternativeName>
</protein>
<feature type="active site" description="Nucleophile" evidence="4 5">
    <location>
        <position position="53"/>
    </location>
</feature>
<dbReference type="Gene3D" id="3.30.70.660">
    <property type="entry name" value="Pseudouridine synthase I, catalytic domain, C-terminal subdomain"/>
    <property type="match status" value="1"/>
</dbReference>
<proteinExistence type="inferred from homology"/>
<evidence type="ECO:0000259" key="8">
    <source>
        <dbReference type="Pfam" id="PF01416"/>
    </source>
</evidence>
<dbReference type="InterPro" id="IPR020094">
    <property type="entry name" value="TruA/RsuA/RluB/E/F_N"/>
</dbReference>
<accession>A0A3D8TS16</accession>
<evidence type="ECO:0000256" key="5">
    <source>
        <dbReference type="PIRSR" id="PIRSR001430-1"/>
    </source>
</evidence>
<gene>
    <name evidence="4" type="primary">truA</name>
    <name evidence="9" type="ORF">UR08_11230</name>
</gene>
<dbReference type="InterPro" id="IPR020095">
    <property type="entry name" value="PsdUridine_synth_TruA_C"/>
</dbReference>
<dbReference type="RefSeq" id="WP_115753718.1">
    <property type="nucleotide sequence ID" value="NZ_LARY01000002.1"/>
</dbReference>
<dbReference type="FunFam" id="3.30.70.580:FF:000001">
    <property type="entry name" value="tRNA pseudouridine synthase A"/>
    <property type="match status" value="1"/>
</dbReference>
<evidence type="ECO:0000313" key="10">
    <source>
        <dbReference type="Proteomes" id="UP000257055"/>
    </source>
</evidence>
<dbReference type="NCBIfam" id="TIGR00071">
    <property type="entry name" value="hisT_truA"/>
    <property type="match status" value="1"/>
</dbReference>
<dbReference type="InterPro" id="IPR020097">
    <property type="entry name" value="PsdUridine_synth_TruA_a/b_dom"/>
</dbReference>
<dbReference type="PANTHER" id="PTHR11142">
    <property type="entry name" value="PSEUDOURIDYLATE SYNTHASE"/>
    <property type="match status" value="1"/>
</dbReference>
<dbReference type="InterPro" id="IPR001406">
    <property type="entry name" value="PsdUridine_synth_TruA"/>
</dbReference>
<keyword evidence="10" id="KW-1185">Reference proteome</keyword>
<dbReference type="GO" id="GO:0031119">
    <property type="term" value="P:tRNA pseudouridine synthesis"/>
    <property type="evidence" value="ECO:0007669"/>
    <property type="project" value="UniProtKB-UniRule"/>
</dbReference>
<dbReference type="Proteomes" id="UP000257055">
    <property type="component" value="Unassembled WGS sequence"/>
</dbReference>
<sequence length="252" mass="28973">MTRYKAIIAYDGSGFFGYQVQPEKRTVQSEIEQALQKMHKGDFIRVTASGRTDAGVHAKGQVIHFDSPLEIPGDSFRMALETRTPRDISFRSVKAVDSDFHARFDTTGKEYRYLIQCGKLFDPFMRHFAWHFPYPIDLQKMEEAVTILLGEHDFTTFCSARTEMENKVRTLYQIEMEQVNDELFAITYRGDGFLYNMVRILTGALMDVGQGKLSLDDLKKALDAKNREALRSKTAPPEGLYLMNVFYDEFGK</sequence>
<dbReference type="PANTHER" id="PTHR11142:SF0">
    <property type="entry name" value="TRNA PSEUDOURIDINE SYNTHASE-LIKE 1"/>
    <property type="match status" value="1"/>
</dbReference>
<comment type="function">
    <text evidence="4">Formation of pseudouridine at positions 38, 39 and 40 in the anticodon stem and loop of transfer RNAs.</text>
</comment>
<keyword evidence="3 4" id="KW-0413">Isomerase</keyword>
<feature type="domain" description="Pseudouridine synthase I TruA alpha/beta" evidence="8">
    <location>
        <begin position="144"/>
        <end position="248"/>
    </location>
</feature>
<organism evidence="9 10">
    <name type="scientific">Listeria kieliensis</name>
    <dbReference type="NCBI Taxonomy" id="1621700"/>
    <lineage>
        <taxon>Bacteria</taxon>
        <taxon>Bacillati</taxon>
        <taxon>Bacillota</taxon>
        <taxon>Bacilli</taxon>
        <taxon>Bacillales</taxon>
        <taxon>Listeriaceae</taxon>
        <taxon>Listeria</taxon>
    </lineage>
</organism>
<dbReference type="PIRSF" id="PIRSF001430">
    <property type="entry name" value="tRNA_psdUrid_synth"/>
    <property type="match status" value="1"/>
</dbReference>
<evidence type="ECO:0000256" key="6">
    <source>
        <dbReference type="PIRSR" id="PIRSR001430-2"/>
    </source>
</evidence>
<evidence type="ECO:0000313" key="9">
    <source>
        <dbReference type="EMBL" id="RDX01467.1"/>
    </source>
</evidence>
<dbReference type="Gene3D" id="3.30.70.580">
    <property type="entry name" value="Pseudouridine synthase I, catalytic domain, N-terminal subdomain"/>
    <property type="match status" value="1"/>
</dbReference>
<feature type="binding site" evidence="4 6">
    <location>
        <position position="111"/>
    </location>
    <ligand>
        <name>substrate</name>
    </ligand>
</feature>
<comment type="subunit">
    <text evidence="4">Homodimer.</text>
</comment>
<name>A0A3D8TS16_9LIST</name>
<keyword evidence="2 4" id="KW-0819">tRNA processing</keyword>
<reference evidence="10" key="1">
    <citation type="submission" date="2015-04" db="EMBL/GenBank/DDBJ databases">
        <authorList>
            <person name="Schardt J."/>
            <person name="Mueller-Herbst S."/>
            <person name="Scherer S."/>
            <person name="Huptas C."/>
        </authorList>
    </citation>
    <scope>NUCLEOTIDE SEQUENCE [LARGE SCALE GENOMIC DNA]</scope>
    <source>
        <strain evidence="10">Kiel-L1</strain>
    </source>
</reference>
<dbReference type="Pfam" id="PF01416">
    <property type="entry name" value="PseudoU_synth_1"/>
    <property type="match status" value="2"/>
</dbReference>
<evidence type="ECO:0000256" key="3">
    <source>
        <dbReference type="ARBA" id="ARBA00023235"/>
    </source>
</evidence>
<dbReference type="SUPFAM" id="SSF55120">
    <property type="entry name" value="Pseudouridine synthase"/>
    <property type="match status" value="1"/>
</dbReference>
<dbReference type="GO" id="GO:0160147">
    <property type="term" value="F:tRNA pseudouridine(38-40) synthase activity"/>
    <property type="evidence" value="ECO:0007669"/>
    <property type="project" value="UniProtKB-EC"/>
</dbReference>
<evidence type="ECO:0000256" key="7">
    <source>
        <dbReference type="RuleBase" id="RU003792"/>
    </source>
</evidence>
<comment type="catalytic activity">
    <reaction evidence="4 7">
        <text>uridine(38/39/40) in tRNA = pseudouridine(38/39/40) in tRNA</text>
        <dbReference type="Rhea" id="RHEA:22376"/>
        <dbReference type="Rhea" id="RHEA-COMP:10085"/>
        <dbReference type="Rhea" id="RHEA-COMP:10087"/>
        <dbReference type="ChEBI" id="CHEBI:65314"/>
        <dbReference type="ChEBI" id="CHEBI:65315"/>
        <dbReference type="EC" id="5.4.99.12"/>
    </reaction>
</comment>